<evidence type="ECO:0000259" key="6">
    <source>
        <dbReference type="Pfam" id="PF07011"/>
    </source>
</evidence>
<proteinExistence type="inferred from homology"/>
<dbReference type="Proteomes" id="UP001630127">
    <property type="component" value="Unassembled WGS sequence"/>
</dbReference>
<feature type="domain" description="Protein EARLY FLOWERING 4" evidence="6">
    <location>
        <begin position="50"/>
        <end position="103"/>
    </location>
</feature>
<feature type="compositionally biased region" description="Basic and acidic residues" evidence="5">
    <location>
        <begin position="25"/>
        <end position="36"/>
    </location>
</feature>
<comment type="caution">
    <text evidence="7">The sequence shown here is derived from an EMBL/GenBank/DDBJ whole genome shotgun (WGS) entry which is preliminary data.</text>
</comment>
<evidence type="ECO:0000313" key="8">
    <source>
        <dbReference type="Proteomes" id="UP001630127"/>
    </source>
</evidence>
<comment type="subcellular location">
    <subcellularLocation>
        <location evidence="1">Nucleus</location>
    </subcellularLocation>
</comment>
<evidence type="ECO:0000256" key="5">
    <source>
        <dbReference type="SAM" id="MobiDB-lite"/>
    </source>
</evidence>
<evidence type="ECO:0000256" key="1">
    <source>
        <dbReference type="ARBA" id="ARBA00004123"/>
    </source>
</evidence>
<reference evidence="7 8" key="1">
    <citation type="submission" date="2024-11" db="EMBL/GenBank/DDBJ databases">
        <title>A near-complete genome assembly of Cinchona calisaya.</title>
        <authorList>
            <person name="Lian D.C."/>
            <person name="Zhao X.W."/>
            <person name="Wei L."/>
        </authorList>
    </citation>
    <scope>NUCLEOTIDE SEQUENCE [LARGE SCALE GENOMIC DNA]</scope>
    <source>
        <tissue evidence="7">Nenye</tissue>
    </source>
</reference>
<dbReference type="InterPro" id="IPR009741">
    <property type="entry name" value="EARLY_FLOWERING_4_dom"/>
</dbReference>
<gene>
    <name evidence="7" type="ORF">ACH5RR_010205</name>
</gene>
<dbReference type="PANTHER" id="PTHR33469">
    <property type="entry name" value="PROTEIN ELF4-LIKE 4"/>
    <property type="match status" value="1"/>
</dbReference>
<dbReference type="InterPro" id="IPR040462">
    <property type="entry name" value="EARLY_FLOWERING_4"/>
</dbReference>
<dbReference type="EMBL" id="JBJUIK010000004">
    <property type="protein sequence ID" value="KAL3530883.1"/>
    <property type="molecule type" value="Genomic_DNA"/>
</dbReference>
<evidence type="ECO:0000313" key="7">
    <source>
        <dbReference type="EMBL" id="KAL3530883.1"/>
    </source>
</evidence>
<organism evidence="7 8">
    <name type="scientific">Cinchona calisaya</name>
    <dbReference type="NCBI Taxonomy" id="153742"/>
    <lineage>
        <taxon>Eukaryota</taxon>
        <taxon>Viridiplantae</taxon>
        <taxon>Streptophyta</taxon>
        <taxon>Embryophyta</taxon>
        <taxon>Tracheophyta</taxon>
        <taxon>Spermatophyta</taxon>
        <taxon>Magnoliopsida</taxon>
        <taxon>eudicotyledons</taxon>
        <taxon>Gunneridae</taxon>
        <taxon>Pentapetalae</taxon>
        <taxon>asterids</taxon>
        <taxon>lamiids</taxon>
        <taxon>Gentianales</taxon>
        <taxon>Rubiaceae</taxon>
        <taxon>Cinchonoideae</taxon>
        <taxon>Cinchoneae</taxon>
        <taxon>Cinchona</taxon>
    </lineage>
</organism>
<evidence type="ECO:0000256" key="2">
    <source>
        <dbReference type="ARBA" id="ARBA00009514"/>
    </source>
</evidence>
<keyword evidence="8" id="KW-1185">Reference proteome</keyword>
<comment type="similarity">
    <text evidence="2">Belongs to the EARLY FLOWERING 4 family.</text>
</comment>
<dbReference type="Pfam" id="PF07011">
    <property type="entry name" value="Elf4"/>
    <property type="match status" value="1"/>
</dbReference>
<sequence length="203" mass="22932">MEEDDDASKNLAKKYRLSRVTDLRFNGGEKKNGNKEDAEDEDGNEDEGECDVRAWETLNKSFKDVQSVLDQNRVLINQVNENHQSKVAANLVENVALIREINGHCFSGDGGDDGTDKCDAYVVFSFGFIVSGSWIGKEGREEERERERTGKGLIQGRCGLGVGVYGKELERPIERPVWDRVNGILTTDSGRHQRENIRRLFPR</sequence>
<evidence type="ECO:0000256" key="3">
    <source>
        <dbReference type="ARBA" id="ARBA00023108"/>
    </source>
</evidence>
<name>A0ABD3AIK7_9GENT</name>
<dbReference type="AlphaFoldDB" id="A0ABD3AIK7"/>
<protein>
    <recommendedName>
        <fullName evidence="6">Protein EARLY FLOWERING 4 domain-containing protein</fullName>
    </recommendedName>
</protein>
<accession>A0ABD3AIK7</accession>
<keyword evidence="3" id="KW-0090">Biological rhythms</keyword>
<feature type="region of interest" description="Disordered" evidence="5">
    <location>
        <begin position="25"/>
        <end position="49"/>
    </location>
</feature>
<dbReference type="GO" id="GO:0048511">
    <property type="term" value="P:rhythmic process"/>
    <property type="evidence" value="ECO:0007669"/>
    <property type="project" value="UniProtKB-KW"/>
</dbReference>
<evidence type="ECO:0000256" key="4">
    <source>
        <dbReference type="ARBA" id="ARBA00023242"/>
    </source>
</evidence>
<dbReference type="GO" id="GO:0005634">
    <property type="term" value="C:nucleus"/>
    <property type="evidence" value="ECO:0007669"/>
    <property type="project" value="UniProtKB-SubCell"/>
</dbReference>
<feature type="compositionally biased region" description="Acidic residues" evidence="5">
    <location>
        <begin position="37"/>
        <end position="49"/>
    </location>
</feature>
<keyword evidence="4" id="KW-0539">Nucleus</keyword>
<dbReference type="PANTHER" id="PTHR33469:SF40">
    <property type="entry name" value="PROTEIN EARLY FLOWERING 4-LIKE"/>
    <property type="match status" value="1"/>
</dbReference>